<proteinExistence type="predicted"/>
<sequence>MNSADFKNGEYGDVPPKKGLQAFFRVYSTWALSPEWFRQECWKDVGCKTLQEYLNQNWDGGGEANDLLALLWTWQHGDVTRYFPEDAGDLAKTLGRVKARCLIVPVSTDQYFPPEDSEQEVKALKDGILRVVPSVWGHLAGGGNGTKEDTEFMVREIGEFLKLR</sequence>
<dbReference type="Gene3D" id="3.40.50.1820">
    <property type="entry name" value="alpha/beta hydrolase"/>
    <property type="match status" value="1"/>
</dbReference>
<reference evidence="1" key="1">
    <citation type="submission" date="2020-04" db="EMBL/GenBank/DDBJ databases">
        <title>Draft genome resource of the tomato pathogen Pseudocercospora fuligena.</title>
        <authorList>
            <person name="Zaccaron A."/>
        </authorList>
    </citation>
    <scope>NUCLEOTIDE SEQUENCE</scope>
    <source>
        <strain evidence="1">PF001</strain>
    </source>
</reference>
<dbReference type="EMBL" id="JABCIY010000056">
    <property type="protein sequence ID" value="KAF7194697.1"/>
    <property type="molecule type" value="Genomic_DNA"/>
</dbReference>
<gene>
    <name evidence="1" type="ORF">HII31_03959</name>
</gene>
<dbReference type="PANTHER" id="PTHR32268">
    <property type="entry name" value="HOMOSERINE O-ACETYLTRANSFERASE"/>
    <property type="match status" value="1"/>
</dbReference>
<dbReference type="SUPFAM" id="SSF53474">
    <property type="entry name" value="alpha/beta-Hydrolases"/>
    <property type="match status" value="1"/>
</dbReference>
<dbReference type="AlphaFoldDB" id="A0A8H6VLG0"/>
<dbReference type="InterPro" id="IPR029058">
    <property type="entry name" value="AB_hydrolase_fold"/>
</dbReference>
<evidence type="ECO:0000313" key="1">
    <source>
        <dbReference type="EMBL" id="KAF7194697.1"/>
    </source>
</evidence>
<dbReference type="Proteomes" id="UP000660729">
    <property type="component" value="Unassembled WGS sequence"/>
</dbReference>
<dbReference type="GO" id="GO:0016747">
    <property type="term" value="F:acyltransferase activity, transferring groups other than amino-acyl groups"/>
    <property type="evidence" value="ECO:0007669"/>
    <property type="project" value="InterPro"/>
</dbReference>
<accession>A0A8H6VLG0</accession>
<dbReference type="OrthoDB" id="9972683at2759"/>
<evidence type="ECO:0000313" key="2">
    <source>
        <dbReference type="Proteomes" id="UP000660729"/>
    </source>
</evidence>
<protein>
    <recommendedName>
        <fullName evidence="3">AB hydrolase-1 domain-containing protein</fullName>
    </recommendedName>
</protein>
<name>A0A8H6VLG0_9PEZI</name>
<organism evidence="1 2">
    <name type="scientific">Pseudocercospora fuligena</name>
    <dbReference type="NCBI Taxonomy" id="685502"/>
    <lineage>
        <taxon>Eukaryota</taxon>
        <taxon>Fungi</taxon>
        <taxon>Dikarya</taxon>
        <taxon>Ascomycota</taxon>
        <taxon>Pezizomycotina</taxon>
        <taxon>Dothideomycetes</taxon>
        <taxon>Dothideomycetidae</taxon>
        <taxon>Mycosphaerellales</taxon>
        <taxon>Mycosphaerellaceae</taxon>
        <taxon>Pseudocercospora</taxon>
    </lineage>
</organism>
<comment type="caution">
    <text evidence="1">The sequence shown here is derived from an EMBL/GenBank/DDBJ whole genome shotgun (WGS) entry which is preliminary data.</text>
</comment>
<keyword evidence="2" id="KW-1185">Reference proteome</keyword>
<dbReference type="PANTHER" id="PTHR32268:SF15">
    <property type="entry name" value="HOMOSERINE ACETYLTRANSFERASE FAMILY PROTEIN (AFU_ORTHOLOGUE AFUA_1G15350)"/>
    <property type="match status" value="1"/>
</dbReference>
<evidence type="ECO:0008006" key="3">
    <source>
        <dbReference type="Google" id="ProtNLM"/>
    </source>
</evidence>
<dbReference type="InterPro" id="IPR008220">
    <property type="entry name" value="HAT_MetX-like"/>
</dbReference>